<dbReference type="EC" id="3.6.4.13" evidence="5"/>
<dbReference type="PANTHER" id="PTHR24031">
    <property type="entry name" value="RNA HELICASE"/>
    <property type="match status" value="1"/>
</dbReference>
<proteinExistence type="inferred from homology"/>
<evidence type="ECO:0000259" key="9">
    <source>
        <dbReference type="PROSITE" id="PS51194"/>
    </source>
</evidence>
<evidence type="ECO:0000256" key="5">
    <source>
        <dbReference type="RuleBase" id="RU365068"/>
    </source>
</evidence>
<dbReference type="GO" id="GO:0005524">
    <property type="term" value="F:ATP binding"/>
    <property type="evidence" value="ECO:0007669"/>
    <property type="project" value="UniProtKB-UniRule"/>
</dbReference>
<keyword evidence="1 5" id="KW-0547">Nucleotide-binding</keyword>
<evidence type="ECO:0000313" key="10">
    <source>
        <dbReference type="EMBL" id="CUG90067.1"/>
    </source>
</evidence>
<evidence type="ECO:0000256" key="2">
    <source>
        <dbReference type="ARBA" id="ARBA00022801"/>
    </source>
</evidence>
<feature type="region of interest" description="Disordered" evidence="6">
    <location>
        <begin position="431"/>
        <end position="468"/>
    </location>
</feature>
<dbReference type="PROSITE" id="PS51193">
    <property type="entry name" value="HELICASE_ATP_BIND_2"/>
    <property type="match status" value="1"/>
</dbReference>
<dbReference type="OMA" id="GHVIMYH"/>
<keyword evidence="5 10" id="KW-0347">Helicase</keyword>
<evidence type="ECO:0000259" key="8">
    <source>
        <dbReference type="PROSITE" id="PS51193"/>
    </source>
</evidence>
<dbReference type="Pfam" id="PF00270">
    <property type="entry name" value="DEAD"/>
    <property type="match status" value="2"/>
</dbReference>
<keyword evidence="3 5" id="KW-0067">ATP-binding</keyword>
<keyword evidence="11" id="KW-1185">Reference proteome</keyword>
<dbReference type="Pfam" id="PF00271">
    <property type="entry name" value="Helicase_C"/>
    <property type="match status" value="1"/>
</dbReference>
<dbReference type="InterPro" id="IPR014001">
    <property type="entry name" value="Helicase_ATP-bd"/>
</dbReference>
<dbReference type="InterPro" id="IPR001650">
    <property type="entry name" value="Helicase_C-like"/>
</dbReference>
<dbReference type="GO" id="GO:0003724">
    <property type="term" value="F:RNA helicase activity"/>
    <property type="evidence" value="ECO:0007669"/>
    <property type="project" value="UniProtKB-EC"/>
</dbReference>
<evidence type="ECO:0000256" key="6">
    <source>
        <dbReference type="SAM" id="MobiDB-lite"/>
    </source>
</evidence>
<dbReference type="InterPro" id="IPR011545">
    <property type="entry name" value="DEAD/DEAH_box_helicase_dom"/>
</dbReference>
<dbReference type="GO" id="GO:0016787">
    <property type="term" value="F:hydrolase activity"/>
    <property type="evidence" value="ECO:0007669"/>
    <property type="project" value="UniProtKB-KW"/>
</dbReference>
<dbReference type="EMBL" id="CYKH01001789">
    <property type="protein sequence ID" value="CUG90067.1"/>
    <property type="molecule type" value="Genomic_DNA"/>
</dbReference>
<comment type="similarity">
    <text evidence="5">Belongs to the DEAD box helicase family.</text>
</comment>
<dbReference type="PROSITE" id="PS51192">
    <property type="entry name" value="HELICASE_ATP_BIND_1"/>
    <property type="match status" value="1"/>
</dbReference>
<dbReference type="SUPFAM" id="SSF52540">
    <property type="entry name" value="P-loop containing nucleoside triphosphate hydrolases"/>
    <property type="match status" value="1"/>
</dbReference>
<comment type="function">
    <text evidence="5">RNA helicase.</text>
</comment>
<keyword evidence="4 5" id="KW-0694">RNA-binding</keyword>
<dbReference type="CDD" id="cd18787">
    <property type="entry name" value="SF2_C_DEAD"/>
    <property type="match status" value="1"/>
</dbReference>
<feature type="compositionally biased region" description="Low complexity" evidence="6">
    <location>
        <begin position="431"/>
        <end position="442"/>
    </location>
</feature>
<evidence type="ECO:0000313" key="11">
    <source>
        <dbReference type="Proteomes" id="UP000051952"/>
    </source>
</evidence>
<dbReference type="Proteomes" id="UP000051952">
    <property type="component" value="Unassembled WGS sequence"/>
</dbReference>
<gene>
    <name evidence="10" type="ORF">BSAL_24830</name>
</gene>
<dbReference type="PROSITE" id="PS51194">
    <property type="entry name" value="HELICASE_CTER"/>
    <property type="match status" value="1"/>
</dbReference>
<keyword evidence="2 5" id="KW-0378">Hydrolase</keyword>
<organism evidence="10 11">
    <name type="scientific">Bodo saltans</name>
    <name type="common">Flagellated protozoan</name>
    <dbReference type="NCBI Taxonomy" id="75058"/>
    <lineage>
        <taxon>Eukaryota</taxon>
        <taxon>Discoba</taxon>
        <taxon>Euglenozoa</taxon>
        <taxon>Kinetoplastea</taxon>
        <taxon>Metakinetoplastina</taxon>
        <taxon>Eubodonida</taxon>
        <taxon>Bodonidae</taxon>
        <taxon>Bodo</taxon>
    </lineage>
</organism>
<dbReference type="Gene3D" id="3.40.50.300">
    <property type="entry name" value="P-loop containing nucleotide triphosphate hydrolases"/>
    <property type="match status" value="2"/>
</dbReference>
<feature type="domain" description="Helicase ATP-binding" evidence="8">
    <location>
        <begin position="39"/>
        <end position="307"/>
    </location>
</feature>
<feature type="domain" description="Helicase C-terminal" evidence="9">
    <location>
        <begin position="468"/>
        <end position="616"/>
    </location>
</feature>
<dbReference type="AlphaFoldDB" id="A0A0S4JIC9"/>
<dbReference type="GO" id="GO:0003723">
    <property type="term" value="F:RNA binding"/>
    <property type="evidence" value="ECO:0007669"/>
    <property type="project" value="UniProtKB-UniRule"/>
</dbReference>
<dbReference type="InterPro" id="IPR027417">
    <property type="entry name" value="P-loop_NTPase"/>
</dbReference>
<evidence type="ECO:0000259" key="7">
    <source>
        <dbReference type="PROSITE" id="PS51192"/>
    </source>
</evidence>
<dbReference type="SMART" id="SM00487">
    <property type="entry name" value="DEXDc"/>
    <property type="match status" value="1"/>
</dbReference>
<evidence type="ECO:0000256" key="4">
    <source>
        <dbReference type="ARBA" id="ARBA00022884"/>
    </source>
</evidence>
<comment type="catalytic activity">
    <reaction evidence="5">
        <text>ATP + H2O = ADP + phosphate + H(+)</text>
        <dbReference type="Rhea" id="RHEA:13065"/>
        <dbReference type="ChEBI" id="CHEBI:15377"/>
        <dbReference type="ChEBI" id="CHEBI:15378"/>
        <dbReference type="ChEBI" id="CHEBI:30616"/>
        <dbReference type="ChEBI" id="CHEBI:43474"/>
        <dbReference type="ChEBI" id="CHEBI:456216"/>
        <dbReference type="EC" id="3.6.4.13"/>
    </reaction>
</comment>
<dbReference type="OrthoDB" id="3370at2759"/>
<feature type="region of interest" description="Disordered" evidence="6">
    <location>
        <begin position="1"/>
        <end position="20"/>
    </location>
</feature>
<protein>
    <recommendedName>
        <fullName evidence="5">ATP-dependent RNA helicase</fullName>
        <ecNumber evidence="5">3.6.4.13</ecNumber>
    </recommendedName>
</protein>
<evidence type="ECO:0000256" key="1">
    <source>
        <dbReference type="ARBA" id="ARBA00022741"/>
    </source>
</evidence>
<comment type="domain">
    <text evidence="5">The Q motif is unique to and characteristic of the DEAD box family of RNA helicases and controls ATP binding and hydrolysis.</text>
</comment>
<evidence type="ECO:0000256" key="3">
    <source>
        <dbReference type="ARBA" id="ARBA00022840"/>
    </source>
</evidence>
<sequence>MVSTATSEAPPSSTTAATSSSSSCCAEWSALPRWMREALGGNPLRYQDFLPVQAAVIPYVLRGIRSCLPMDVCLSAPTGSGKTLCYLVPMLSLIGEEKRELPGDTRLRAVIVVPTKALGTQVHAVLKRLTAGTNISVACACGENPAKEAQQLVRRVKLLGAVDGVADDDDDEDEDDQTISPVADDEDELVHVDINRKNDDEENVSSSSLYPAGKTLYYSAADIVIATPQRLLKHCGTTAGFTLRHLRMLVIDEADQVLAAGANGSGVNASGTSSSSNFTNLIGRLLQLCEPSTGGSATTTSELIAGGGKARRTAVLHKILCSATLSVHITRISEVRLRNVKQFSLATDGTALEDVDAKVVQDATGPLSHFTSRFALPPKLHEHMLTTTDERRPALLLKLIQHILSNGATSAAAAALAAAAAAEVAATAAKESAETTAGSEETPGGTPKPSSTKKRHHDDEPPALPAPVGEQVGKTCVVFCAQSDTARVLAKFLARCDVPALDFTSTSSVAERRQFVISGVSGKAVVLITTDALMRGVDLPGVGHVVMYDAPQSLPQFVHRVGRTARALREGHAYLLLSKKGPSGTLADGEVAQFRALDKYITRSIPVVYEKGLQILTDADVESAAVKLQETRQTLESLLLSTASAPSANVADKKKTTVVTKPKRAREE</sequence>
<dbReference type="InterPro" id="IPR014013">
    <property type="entry name" value="Helic_SF1/SF2_ATP-bd_DinG/Rad3"/>
</dbReference>
<reference evidence="11" key="1">
    <citation type="submission" date="2015-09" db="EMBL/GenBank/DDBJ databases">
        <authorList>
            <consortium name="Pathogen Informatics"/>
        </authorList>
    </citation>
    <scope>NUCLEOTIDE SEQUENCE [LARGE SCALE GENOMIC DNA]</scope>
    <source>
        <strain evidence="11">Lake Konstanz</strain>
    </source>
</reference>
<feature type="domain" description="Helicase ATP-binding" evidence="7">
    <location>
        <begin position="63"/>
        <end position="343"/>
    </location>
</feature>
<accession>A0A0S4JIC9</accession>
<dbReference type="VEuPathDB" id="TriTrypDB:BSAL_24830"/>
<name>A0A0S4JIC9_BODSA</name>
<dbReference type="SMART" id="SM00490">
    <property type="entry name" value="HELICc"/>
    <property type="match status" value="1"/>
</dbReference>